<sequence length="257" mass="27336">MILLDPDARPVIGHRGNRAHAPENTLPSLLEAVALGVDAVEFDLHLSKDGVLVLMHDATLDRTTDAKGPVASRTAAELRDVDAGARFSRNGRDFPWRGKRVGVPTFDEVIDALPATLPLIIELKTAAATSMLQAAIARHKLAGRIIVAGFDPESTRPLRGGNVALGASQPEAAGLVVPALLRRPVAASWYHALCIPPAHIGIPVPVGAIVRTMRPHRIPTHIWTVNSASHAHRLWRKGVNGIISDDPGLILASRSGG</sequence>
<reference evidence="2 3" key="2">
    <citation type="journal article" date="2016" name="Environ. Microbiol. Rep.">
        <title>Metagenomic evidence for the presence of phototrophic Gemmatimonadetes bacteria in diverse environments.</title>
        <authorList>
            <person name="Zeng Y."/>
            <person name="Baumbach J."/>
            <person name="Barbosa E.G."/>
            <person name="Azevedo V."/>
            <person name="Zhang C."/>
            <person name="Koblizek M."/>
        </authorList>
    </citation>
    <scope>NUCLEOTIDE SEQUENCE [LARGE SCALE GENOMIC DNA]</scope>
    <source>
        <strain evidence="2 3">AP64</strain>
    </source>
</reference>
<dbReference type="PANTHER" id="PTHR46211:SF14">
    <property type="entry name" value="GLYCEROPHOSPHODIESTER PHOSPHODIESTERASE"/>
    <property type="match status" value="1"/>
</dbReference>
<feature type="domain" description="GP-PDE" evidence="1">
    <location>
        <begin position="9"/>
        <end position="254"/>
    </location>
</feature>
<dbReference type="Pfam" id="PF03009">
    <property type="entry name" value="GDPD"/>
    <property type="match status" value="1"/>
</dbReference>
<dbReference type="RefSeq" id="WP_026850665.1">
    <property type="nucleotide sequence ID" value="NZ_CP011454.1"/>
</dbReference>
<proteinExistence type="predicted"/>
<dbReference type="KEGG" id="gph:GEMMAAP_09975"/>
<reference evidence="2 3" key="1">
    <citation type="journal article" date="2014" name="Proc. Natl. Acad. Sci. U.S.A.">
        <title>Functional type 2 photosynthetic reaction centers found in the rare bacterial phylum Gemmatimonadetes.</title>
        <authorList>
            <person name="Zeng Y."/>
            <person name="Feng F."/>
            <person name="Medova H."/>
            <person name="Dean J."/>
            <person name="Koblizek M."/>
        </authorList>
    </citation>
    <scope>NUCLEOTIDE SEQUENCE [LARGE SCALE GENOMIC DNA]</scope>
    <source>
        <strain evidence="2 3">AP64</strain>
    </source>
</reference>
<dbReference type="InterPro" id="IPR030395">
    <property type="entry name" value="GP_PDE_dom"/>
</dbReference>
<dbReference type="STRING" id="1379270.GEMMAAP_09975"/>
<dbReference type="GO" id="GO:0008081">
    <property type="term" value="F:phosphoric diester hydrolase activity"/>
    <property type="evidence" value="ECO:0007669"/>
    <property type="project" value="InterPro"/>
</dbReference>
<evidence type="ECO:0000259" key="1">
    <source>
        <dbReference type="PROSITE" id="PS51704"/>
    </source>
</evidence>
<dbReference type="eggNOG" id="COG0584">
    <property type="taxonomic scope" value="Bacteria"/>
</dbReference>
<dbReference type="OrthoDB" id="9776255at2"/>
<gene>
    <name evidence="2" type="ORF">GEMMAAP_09975</name>
</gene>
<evidence type="ECO:0000313" key="2">
    <source>
        <dbReference type="EMBL" id="AMW05064.1"/>
    </source>
</evidence>
<dbReference type="AlphaFoldDB" id="A0A143BKV3"/>
<dbReference type="GO" id="GO:0006629">
    <property type="term" value="P:lipid metabolic process"/>
    <property type="evidence" value="ECO:0007669"/>
    <property type="project" value="InterPro"/>
</dbReference>
<accession>A0A143BKV3</accession>
<protein>
    <recommendedName>
        <fullName evidence="1">GP-PDE domain-containing protein</fullName>
    </recommendedName>
</protein>
<dbReference type="InterPro" id="IPR017946">
    <property type="entry name" value="PLC-like_Pdiesterase_TIM-brl"/>
</dbReference>
<keyword evidence="3" id="KW-1185">Reference proteome</keyword>
<organism evidence="2 3">
    <name type="scientific">Gemmatimonas phototrophica</name>
    <dbReference type="NCBI Taxonomy" id="1379270"/>
    <lineage>
        <taxon>Bacteria</taxon>
        <taxon>Pseudomonadati</taxon>
        <taxon>Gemmatimonadota</taxon>
        <taxon>Gemmatimonadia</taxon>
        <taxon>Gemmatimonadales</taxon>
        <taxon>Gemmatimonadaceae</taxon>
        <taxon>Gemmatimonas</taxon>
    </lineage>
</organism>
<dbReference type="SUPFAM" id="SSF51695">
    <property type="entry name" value="PLC-like phosphodiesterases"/>
    <property type="match status" value="1"/>
</dbReference>
<dbReference type="Gene3D" id="3.20.20.190">
    <property type="entry name" value="Phosphatidylinositol (PI) phosphodiesterase"/>
    <property type="match status" value="1"/>
</dbReference>
<dbReference type="Proteomes" id="UP000076404">
    <property type="component" value="Chromosome"/>
</dbReference>
<name>A0A143BKV3_9BACT</name>
<evidence type="ECO:0000313" key="3">
    <source>
        <dbReference type="Proteomes" id="UP000076404"/>
    </source>
</evidence>
<dbReference type="PROSITE" id="PS51704">
    <property type="entry name" value="GP_PDE"/>
    <property type="match status" value="1"/>
</dbReference>
<dbReference type="EMBL" id="CP011454">
    <property type="protein sequence ID" value="AMW05064.1"/>
    <property type="molecule type" value="Genomic_DNA"/>
</dbReference>
<dbReference type="PANTHER" id="PTHR46211">
    <property type="entry name" value="GLYCEROPHOSPHORYL DIESTER PHOSPHODIESTERASE"/>
    <property type="match status" value="1"/>
</dbReference>